<feature type="signal peptide" evidence="1">
    <location>
        <begin position="1"/>
        <end position="44"/>
    </location>
</feature>
<dbReference type="EMBL" id="PSXY01000003">
    <property type="protein sequence ID" value="PPF70491.1"/>
    <property type="molecule type" value="Genomic_DNA"/>
</dbReference>
<evidence type="ECO:0008006" key="4">
    <source>
        <dbReference type="Google" id="ProtNLM"/>
    </source>
</evidence>
<evidence type="ECO:0000313" key="3">
    <source>
        <dbReference type="Proteomes" id="UP000239241"/>
    </source>
</evidence>
<sequence>MYREAVMIRPARPAARGRRRRAAIALGAAALTLASLAIAAPANAEPESTFHEGYWHGIDVFVLKNSRAQGFVVSSKEGYYVKCTKVTPGWNRIELPEFTRNVRLSAKESCDYFSEIYDYPGLLGKPGQTWAISNNRAYVLRK</sequence>
<proteinExistence type="predicted"/>
<reference evidence="2 3" key="1">
    <citation type="submission" date="2018-02" db="EMBL/GenBank/DDBJ databases">
        <title>Bacteriophage NCPPB3778 and a type I-E CRISPR drive the evolution of the US Biological Select Agent, Rathayibacter toxicus.</title>
        <authorList>
            <person name="Davis E.W.II."/>
            <person name="Tabima J.F."/>
            <person name="Weisberg A.J."/>
            <person name="Lopes L.D."/>
            <person name="Wiseman M.S."/>
            <person name="Wiseman M.S."/>
            <person name="Pupko T."/>
            <person name="Belcher M.S."/>
            <person name="Sechler A.J."/>
            <person name="Tancos M.A."/>
            <person name="Schroeder B.K."/>
            <person name="Murray T.D."/>
            <person name="Luster D.G."/>
            <person name="Schneider W.L."/>
            <person name="Rogers E."/>
            <person name="Andreote F.D."/>
            <person name="Grunwald N.J."/>
            <person name="Putnam M.L."/>
            <person name="Chang J.H."/>
        </authorList>
    </citation>
    <scope>NUCLEOTIDE SEQUENCE [LARGE SCALE GENOMIC DNA]</scope>
    <source>
        <strain evidence="2 3">AY1B3</strain>
    </source>
</reference>
<dbReference type="AlphaFoldDB" id="A0A2S5VWS7"/>
<organism evidence="2 3">
    <name type="scientific">Clavibacter michiganensis</name>
    <dbReference type="NCBI Taxonomy" id="28447"/>
    <lineage>
        <taxon>Bacteria</taxon>
        <taxon>Bacillati</taxon>
        <taxon>Actinomycetota</taxon>
        <taxon>Actinomycetes</taxon>
        <taxon>Micrococcales</taxon>
        <taxon>Microbacteriaceae</taxon>
        <taxon>Clavibacter</taxon>
    </lineage>
</organism>
<keyword evidence="1" id="KW-0732">Signal</keyword>
<evidence type="ECO:0000256" key="1">
    <source>
        <dbReference type="SAM" id="SignalP"/>
    </source>
</evidence>
<gene>
    <name evidence="2" type="ORF">C5E16_02605</name>
</gene>
<name>A0A2S5VWS7_9MICO</name>
<dbReference type="Proteomes" id="UP000239241">
    <property type="component" value="Unassembled WGS sequence"/>
</dbReference>
<comment type="caution">
    <text evidence="2">The sequence shown here is derived from an EMBL/GenBank/DDBJ whole genome shotgun (WGS) entry which is preliminary data.</text>
</comment>
<accession>A0A2S5VWS7</accession>
<protein>
    <recommendedName>
        <fullName evidence="4">Secreted protein</fullName>
    </recommendedName>
</protein>
<evidence type="ECO:0000313" key="2">
    <source>
        <dbReference type="EMBL" id="PPF70491.1"/>
    </source>
</evidence>
<feature type="chain" id="PRO_5015584022" description="Secreted protein" evidence="1">
    <location>
        <begin position="45"/>
        <end position="142"/>
    </location>
</feature>